<protein>
    <submittedName>
        <fullName evidence="2">Uncharacterized protein</fullName>
    </submittedName>
</protein>
<comment type="caution">
    <text evidence="2">The sequence shown here is derived from an EMBL/GenBank/DDBJ whole genome shotgun (WGS) entry which is preliminary data.</text>
</comment>
<organism evidence="2 3">
    <name type="scientific">Amycolatopsis rhizosphaerae</name>
    <dbReference type="NCBI Taxonomy" id="2053003"/>
    <lineage>
        <taxon>Bacteria</taxon>
        <taxon>Bacillati</taxon>
        <taxon>Actinomycetota</taxon>
        <taxon>Actinomycetes</taxon>
        <taxon>Pseudonocardiales</taxon>
        <taxon>Pseudonocardiaceae</taxon>
        <taxon>Amycolatopsis</taxon>
    </lineage>
</organism>
<evidence type="ECO:0000313" key="3">
    <source>
        <dbReference type="Proteomes" id="UP000320011"/>
    </source>
</evidence>
<dbReference type="OrthoDB" id="3695687at2"/>
<name>A0A558CVM8_9PSEU</name>
<proteinExistence type="predicted"/>
<feature type="transmembrane region" description="Helical" evidence="1">
    <location>
        <begin position="41"/>
        <end position="61"/>
    </location>
</feature>
<sequence>MNDDETREALQTLLDEPAPPARTGLEDVVRRGRRRVLARRLGSAAAVIAVVAGVGMASTSLRATPGTVESASGGGSLQGWQTVDVPAVVVIPKGDLTLEEAAKVGPVCRSRAQTSVSIEGTTLPEQTVVQAFLQAVAAAAPGAKVVQTHLSWEPPTRGMLRADITGQKAAGGIDLMADRYRGTAQQAADADAHADGNCSSPQRRTLPNGVVLQLYSPQLLKGDLQVQSLRVYGPNGRMYVLTMRAYLTGGGKVVRPDPGAFPLSESQFAQVGVRLADLP</sequence>
<accession>A0A558CVM8</accession>
<dbReference type="Proteomes" id="UP000320011">
    <property type="component" value="Unassembled WGS sequence"/>
</dbReference>
<evidence type="ECO:0000256" key="1">
    <source>
        <dbReference type="SAM" id="Phobius"/>
    </source>
</evidence>
<keyword evidence="3" id="KW-1185">Reference proteome</keyword>
<keyword evidence="1" id="KW-1133">Transmembrane helix</keyword>
<dbReference type="AlphaFoldDB" id="A0A558CVM8"/>
<keyword evidence="1" id="KW-0812">Transmembrane</keyword>
<evidence type="ECO:0000313" key="2">
    <source>
        <dbReference type="EMBL" id="TVT52805.1"/>
    </source>
</evidence>
<reference evidence="2 3" key="1">
    <citation type="submission" date="2019-07" db="EMBL/GenBank/DDBJ databases">
        <authorList>
            <person name="Duangmal K."/>
            <person name="Teo W.F.A."/>
        </authorList>
    </citation>
    <scope>NUCLEOTIDE SEQUENCE [LARGE SCALE GENOMIC DNA]</scope>
    <source>
        <strain evidence="2 3">TBRC 6029</strain>
    </source>
</reference>
<gene>
    <name evidence="2" type="ORF">FNH05_12445</name>
</gene>
<dbReference type="RefSeq" id="WP_144587627.1">
    <property type="nucleotide sequence ID" value="NZ_VJWX01000096.1"/>
</dbReference>
<reference evidence="2 3" key="2">
    <citation type="submission" date="2019-08" db="EMBL/GenBank/DDBJ databases">
        <title>Amycolatopsis acidicola sp. nov., isolated from peat swamp forest soil.</title>
        <authorList>
            <person name="Srisuk N."/>
        </authorList>
    </citation>
    <scope>NUCLEOTIDE SEQUENCE [LARGE SCALE GENOMIC DNA]</scope>
    <source>
        <strain evidence="2 3">TBRC 6029</strain>
    </source>
</reference>
<dbReference type="EMBL" id="VJWX01000096">
    <property type="protein sequence ID" value="TVT52805.1"/>
    <property type="molecule type" value="Genomic_DNA"/>
</dbReference>
<keyword evidence="1" id="KW-0472">Membrane</keyword>